<organism evidence="2 3">
    <name type="scientific">Araneus ventricosus</name>
    <name type="common">Orbweaver spider</name>
    <name type="synonym">Epeira ventricosa</name>
    <dbReference type="NCBI Taxonomy" id="182803"/>
    <lineage>
        <taxon>Eukaryota</taxon>
        <taxon>Metazoa</taxon>
        <taxon>Ecdysozoa</taxon>
        <taxon>Arthropoda</taxon>
        <taxon>Chelicerata</taxon>
        <taxon>Arachnida</taxon>
        <taxon>Araneae</taxon>
        <taxon>Araneomorphae</taxon>
        <taxon>Entelegynae</taxon>
        <taxon>Araneoidea</taxon>
        <taxon>Araneidae</taxon>
        <taxon>Araneus</taxon>
    </lineage>
</organism>
<sequence>MYAVIELPIESEKTGIYRQSWKERLSPYRRRGEKKTVTVPTVVREKTAAIHSSERKTGSPHISTDVRERLSHIDSSERESISCCSTYRQSRERSSHAIDSSERERLSRIDSREMEDKSSISIVVVNAILQTHFTEIERAQNEASCY</sequence>
<accession>A0A4Y2JZ50</accession>
<dbReference type="Proteomes" id="UP000499080">
    <property type="component" value="Unassembled WGS sequence"/>
</dbReference>
<dbReference type="AlphaFoldDB" id="A0A4Y2JZ50"/>
<feature type="compositionally biased region" description="Basic and acidic residues" evidence="1">
    <location>
        <begin position="46"/>
        <end position="57"/>
    </location>
</feature>
<comment type="caution">
    <text evidence="2">The sequence shown here is derived from an EMBL/GenBank/DDBJ whole genome shotgun (WGS) entry which is preliminary data.</text>
</comment>
<keyword evidence="3" id="KW-1185">Reference proteome</keyword>
<reference evidence="2 3" key="1">
    <citation type="journal article" date="2019" name="Sci. Rep.">
        <title>Orb-weaving spider Araneus ventricosus genome elucidates the spidroin gene catalogue.</title>
        <authorList>
            <person name="Kono N."/>
            <person name="Nakamura H."/>
            <person name="Ohtoshi R."/>
            <person name="Moran D.A.P."/>
            <person name="Shinohara A."/>
            <person name="Yoshida Y."/>
            <person name="Fujiwara M."/>
            <person name="Mori M."/>
            <person name="Tomita M."/>
            <person name="Arakawa K."/>
        </authorList>
    </citation>
    <scope>NUCLEOTIDE SEQUENCE [LARGE SCALE GENOMIC DNA]</scope>
</reference>
<evidence type="ECO:0000313" key="2">
    <source>
        <dbReference type="EMBL" id="GBM95117.1"/>
    </source>
</evidence>
<proteinExistence type="predicted"/>
<dbReference type="EMBL" id="BGPR01004031">
    <property type="protein sequence ID" value="GBM95117.1"/>
    <property type="molecule type" value="Genomic_DNA"/>
</dbReference>
<name>A0A4Y2JZ50_ARAVE</name>
<protein>
    <submittedName>
        <fullName evidence="2">Uncharacterized protein</fullName>
    </submittedName>
</protein>
<evidence type="ECO:0000313" key="3">
    <source>
        <dbReference type="Proteomes" id="UP000499080"/>
    </source>
</evidence>
<feature type="compositionally biased region" description="Basic and acidic residues" evidence="1">
    <location>
        <begin position="89"/>
        <end position="112"/>
    </location>
</feature>
<feature type="region of interest" description="Disordered" evidence="1">
    <location>
        <begin position="46"/>
        <end position="112"/>
    </location>
</feature>
<evidence type="ECO:0000256" key="1">
    <source>
        <dbReference type="SAM" id="MobiDB-lite"/>
    </source>
</evidence>
<gene>
    <name evidence="2" type="ORF">AVEN_104698_1</name>
</gene>
<feature type="compositionally biased region" description="Basic and acidic residues" evidence="1">
    <location>
        <begin position="64"/>
        <end position="80"/>
    </location>
</feature>